<keyword evidence="2" id="KW-0539">Nucleus</keyword>
<evidence type="ECO:0000256" key="4">
    <source>
        <dbReference type="SAM" id="MobiDB-lite"/>
    </source>
</evidence>
<keyword evidence="1" id="KW-0238">DNA-binding</keyword>
<feature type="domain" description="Pre-mRNA splicing factor component Cdc5p/Cef1 C-terminal" evidence="5">
    <location>
        <begin position="158"/>
        <end position="395"/>
    </location>
</feature>
<evidence type="ECO:0000256" key="3">
    <source>
        <dbReference type="SAM" id="Coils"/>
    </source>
</evidence>
<dbReference type="GO" id="GO:0000977">
    <property type="term" value="F:RNA polymerase II transcription regulatory region sequence-specific DNA binding"/>
    <property type="evidence" value="ECO:0007669"/>
    <property type="project" value="TreeGrafter"/>
</dbReference>
<evidence type="ECO:0000256" key="1">
    <source>
        <dbReference type="ARBA" id="ARBA00023125"/>
    </source>
</evidence>
<proteinExistence type="predicted"/>
<feature type="compositionally biased region" description="Basic and acidic residues" evidence="4">
    <location>
        <begin position="8"/>
        <end position="21"/>
    </location>
</feature>
<evidence type="ECO:0000313" key="7">
    <source>
        <dbReference type="Proteomes" id="UP001431783"/>
    </source>
</evidence>
<evidence type="ECO:0000259" key="5">
    <source>
        <dbReference type="Pfam" id="PF11831"/>
    </source>
</evidence>
<dbReference type="InterPro" id="IPR021786">
    <property type="entry name" value="Cdc5p/Cef1_C"/>
</dbReference>
<dbReference type="EMBL" id="JARQZJ010000067">
    <property type="protein sequence ID" value="KAK9881191.1"/>
    <property type="molecule type" value="Genomic_DNA"/>
</dbReference>
<reference evidence="6 7" key="1">
    <citation type="submission" date="2023-03" db="EMBL/GenBank/DDBJ databases">
        <title>Genome insight into feeding habits of ladybird beetles.</title>
        <authorList>
            <person name="Li H.-S."/>
            <person name="Huang Y.-H."/>
            <person name="Pang H."/>
        </authorList>
    </citation>
    <scope>NUCLEOTIDE SEQUENCE [LARGE SCALE GENOMIC DNA]</scope>
    <source>
        <strain evidence="6">SYSU_2023b</strain>
        <tissue evidence="6">Whole body</tissue>
    </source>
</reference>
<sequence>MNQQNIEGESRSEIEEREKRKDKNKLKQKKENNIPQEIFKNQAPAKKRSKLVLPEPQITDNELQQVVKLGKANEIAKQVAGESGIESTDSLMNNYSSMTPQATSIPRTPMSQNDKILQEAQNLMALSHVDTPLKGGLNTPLHNTDFTSVMPHSQQITTPNTVLATPLASVRSNTSMNSEFATPQSQNGKDASLTGTPMLRDRLSINSNGLGTPINNFMGLKDQLRAGLSSLPQPKNDFEIVVPEFESETNTEKIQQILVEDQADVDEKMQAELKAKAARELKSRSLVIQRGMPRPHDVNLTVLRPPQERHGLSDLQKAEELIKLEMVTMLTYDNLNNPLPMQAKKTSSQTSQQLAFLEQHPYEKLNADDLEAARNMLKDEMDFVKRGMNHGDLPLEAYSQVWEECLSQVLFLPNQHRYTRANLASKKDRLESAEKRLEQNRMHMAKEAKRAAKMEKKLKILTGGYQSRAQSLIKHIQELNEQADQANLDLNTFKFLLEQEKVALAKRKQGLTEDVSRQAEREKALQLRYSELQTQIKDILEEHAKVSVSEVPTTDIVEEESTEKCVSSLSSTENFTIVDNN</sequence>
<accession>A0AAW1UN12</accession>
<dbReference type="GO" id="GO:0005681">
    <property type="term" value="C:spliceosomal complex"/>
    <property type="evidence" value="ECO:0007669"/>
    <property type="project" value="TreeGrafter"/>
</dbReference>
<dbReference type="Proteomes" id="UP001431783">
    <property type="component" value="Unassembled WGS sequence"/>
</dbReference>
<organism evidence="6 7">
    <name type="scientific">Henosepilachna vigintioctopunctata</name>
    <dbReference type="NCBI Taxonomy" id="420089"/>
    <lineage>
        <taxon>Eukaryota</taxon>
        <taxon>Metazoa</taxon>
        <taxon>Ecdysozoa</taxon>
        <taxon>Arthropoda</taxon>
        <taxon>Hexapoda</taxon>
        <taxon>Insecta</taxon>
        <taxon>Pterygota</taxon>
        <taxon>Neoptera</taxon>
        <taxon>Endopterygota</taxon>
        <taxon>Coleoptera</taxon>
        <taxon>Polyphaga</taxon>
        <taxon>Cucujiformia</taxon>
        <taxon>Coccinelloidea</taxon>
        <taxon>Coccinellidae</taxon>
        <taxon>Epilachninae</taxon>
        <taxon>Epilachnini</taxon>
        <taxon>Henosepilachna</taxon>
    </lineage>
</organism>
<feature type="coiled-coil region" evidence="3">
    <location>
        <begin position="420"/>
        <end position="489"/>
    </location>
</feature>
<dbReference type="AlphaFoldDB" id="A0AAW1UN12"/>
<comment type="caution">
    <text evidence="6">The sequence shown here is derived from an EMBL/GenBank/DDBJ whole genome shotgun (WGS) entry which is preliminary data.</text>
</comment>
<dbReference type="GO" id="GO:0000398">
    <property type="term" value="P:mRNA splicing, via spliceosome"/>
    <property type="evidence" value="ECO:0007669"/>
    <property type="project" value="InterPro"/>
</dbReference>
<dbReference type="InterPro" id="IPR047242">
    <property type="entry name" value="CDC5L/Cef1"/>
</dbReference>
<keyword evidence="3" id="KW-0175">Coiled coil</keyword>
<evidence type="ECO:0000256" key="2">
    <source>
        <dbReference type="ARBA" id="ARBA00023242"/>
    </source>
</evidence>
<gene>
    <name evidence="6" type="ORF">WA026_014539</name>
</gene>
<dbReference type="GO" id="GO:0000974">
    <property type="term" value="C:Prp19 complex"/>
    <property type="evidence" value="ECO:0007669"/>
    <property type="project" value="InterPro"/>
</dbReference>
<dbReference type="GO" id="GO:0000981">
    <property type="term" value="F:DNA-binding transcription factor activity, RNA polymerase II-specific"/>
    <property type="evidence" value="ECO:0007669"/>
    <property type="project" value="TreeGrafter"/>
</dbReference>
<evidence type="ECO:0000313" key="6">
    <source>
        <dbReference type="EMBL" id="KAK9881191.1"/>
    </source>
</evidence>
<keyword evidence="7" id="KW-1185">Reference proteome</keyword>
<dbReference type="PANTHER" id="PTHR45885">
    <property type="entry name" value="CELL DIVISION CYCLE 5-LIKE PROTEIN"/>
    <property type="match status" value="1"/>
</dbReference>
<dbReference type="PANTHER" id="PTHR45885:SF1">
    <property type="entry name" value="CELL DIVISION CYCLE 5-LIKE PROTEIN"/>
    <property type="match status" value="1"/>
</dbReference>
<protein>
    <recommendedName>
        <fullName evidence="5">Pre-mRNA splicing factor component Cdc5p/Cef1 C-terminal domain-containing protein</fullName>
    </recommendedName>
</protein>
<name>A0AAW1UN12_9CUCU</name>
<feature type="region of interest" description="Disordered" evidence="4">
    <location>
        <begin position="1"/>
        <end position="48"/>
    </location>
</feature>
<dbReference type="Pfam" id="PF11831">
    <property type="entry name" value="Myb_Cef"/>
    <property type="match status" value="1"/>
</dbReference>